<protein>
    <submittedName>
        <fullName evidence="1">Uncharacterized protein</fullName>
    </submittedName>
</protein>
<sequence>VLQPVTGFSIDLDTSTIHGKSYLDIRARFAINGSLCNFHLMTASLHSEHTGEQMFKTMTTFLDALVSQLKHILVGVSTDGEEYMTGRLQGLATRIEGVVPAKKLIRVWCRPNTTTVESGFSIMGWEKDLHRKSLTDFSLEGVMHAKQFKRLQELATTLEAKL</sequence>
<evidence type="ECO:0000313" key="2">
    <source>
        <dbReference type="Proteomes" id="UP000688947"/>
    </source>
</evidence>
<reference evidence="1" key="1">
    <citation type="submission" date="2021-01" db="EMBL/GenBank/DDBJ databases">
        <title>Phytophthora aleatoria, a newly-described species from Pinus radiata is distinct from Phytophthora cactorum isolates based on comparative genomics.</title>
        <authorList>
            <person name="Mcdougal R."/>
            <person name="Panda P."/>
            <person name="Williams N."/>
            <person name="Studholme D.J."/>
        </authorList>
    </citation>
    <scope>NUCLEOTIDE SEQUENCE</scope>
    <source>
        <strain evidence="1">NZFS 3830</strain>
    </source>
</reference>
<proteinExistence type="predicted"/>
<accession>A0A8T1U8Z2</accession>
<feature type="non-terminal residue" evidence="1">
    <location>
        <position position="1"/>
    </location>
</feature>
<comment type="caution">
    <text evidence="1">The sequence shown here is derived from an EMBL/GenBank/DDBJ whole genome shotgun (WGS) entry which is preliminary data.</text>
</comment>
<organism evidence="1 2">
    <name type="scientific">Phytophthora cactorum</name>
    <dbReference type="NCBI Taxonomy" id="29920"/>
    <lineage>
        <taxon>Eukaryota</taxon>
        <taxon>Sar</taxon>
        <taxon>Stramenopiles</taxon>
        <taxon>Oomycota</taxon>
        <taxon>Peronosporomycetes</taxon>
        <taxon>Peronosporales</taxon>
        <taxon>Peronosporaceae</taxon>
        <taxon>Phytophthora</taxon>
    </lineage>
</organism>
<dbReference type="Proteomes" id="UP000688947">
    <property type="component" value="Unassembled WGS sequence"/>
</dbReference>
<name>A0A8T1U8Z2_9STRA</name>
<dbReference type="OrthoDB" id="167947at2759"/>
<dbReference type="PANTHER" id="PTHR37067">
    <property type="entry name" value="PX DOMAIN-CONTAINING PROTEIN"/>
    <property type="match status" value="1"/>
</dbReference>
<evidence type="ECO:0000313" key="1">
    <source>
        <dbReference type="EMBL" id="KAG6957942.1"/>
    </source>
</evidence>
<dbReference type="AlphaFoldDB" id="A0A8T1U8Z2"/>
<gene>
    <name evidence="1" type="ORF">JG687_00009683</name>
</gene>
<dbReference type="EMBL" id="JAENGZ010000515">
    <property type="protein sequence ID" value="KAG6957942.1"/>
    <property type="molecule type" value="Genomic_DNA"/>
</dbReference>
<dbReference type="PANTHER" id="PTHR37067:SF3">
    <property type="entry name" value="PX DOMAIN-CONTAINING PROTEIN"/>
    <property type="match status" value="1"/>
</dbReference>